<evidence type="ECO:0000313" key="2">
    <source>
        <dbReference type="Proteomes" id="UP000554482"/>
    </source>
</evidence>
<evidence type="ECO:0000313" key="1">
    <source>
        <dbReference type="EMBL" id="KAF5201585.1"/>
    </source>
</evidence>
<name>A0A7J6WYE1_THATH</name>
<dbReference type="AlphaFoldDB" id="A0A7J6WYE1"/>
<reference evidence="1 2" key="1">
    <citation type="submission" date="2020-06" db="EMBL/GenBank/DDBJ databases">
        <title>Transcriptomic and genomic resources for Thalictrum thalictroides and T. hernandezii: Facilitating candidate gene discovery in an emerging model plant lineage.</title>
        <authorList>
            <person name="Arias T."/>
            <person name="Riano-Pachon D.M."/>
            <person name="Di Stilio V.S."/>
        </authorList>
    </citation>
    <scope>NUCLEOTIDE SEQUENCE [LARGE SCALE GENOMIC DNA]</scope>
    <source>
        <strain evidence="2">cv. WT478/WT964</strain>
        <tissue evidence="1">Leaves</tissue>
    </source>
</reference>
<comment type="caution">
    <text evidence="1">The sequence shown here is derived from an EMBL/GenBank/DDBJ whole genome shotgun (WGS) entry which is preliminary data.</text>
</comment>
<gene>
    <name evidence="1" type="ORF">FRX31_008826</name>
</gene>
<sequence>MEYAMIPYLPSPPIVQPEIQILQPQSVMFHPSLFNDCDALDLVMNFILRPSIASLLVNNGIVTPTILNFIATMPTTNHTTPSTVLEGTHSQENLRSGTLFYDIADNSYDANNEIMTTGPSGGAEFRSNQHEVNQNSNGTLECILLPTPTS</sequence>
<protein>
    <submittedName>
        <fullName evidence="1">Uncharacterized protein</fullName>
    </submittedName>
</protein>
<keyword evidence="2" id="KW-1185">Reference proteome</keyword>
<organism evidence="1 2">
    <name type="scientific">Thalictrum thalictroides</name>
    <name type="common">Rue-anemone</name>
    <name type="synonym">Anemone thalictroides</name>
    <dbReference type="NCBI Taxonomy" id="46969"/>
    <lineage>
        <taxon>Eukaryota</taxon>
        <taxon>Viridiplantae</taxon>
        <taxon>Streptophyta</taxon>
        <taxon>Embryophyta</taxon>
        <taxon>Tracheophyta</taxon>
        <taxon>Spermatophyta</taxon>
        <taxon>Magnoliopsida</taxon>
        <taxon>Ranunculales</taxon>
        <taxon>Ranunculaceae</taxon>
        <taxon>Thalictroideae</taxon>
        <taxon>Thalictrum</taxon>
    </lineage>
</organism>
<dbReference type="EMBL" id="JABWDY010009223">
    <property type="protein sequence ID" value="KAF5201585.1"/>
    <property type="molecule type" value="Genomic_DNA"/>
</dbReference>
<accession>A0A7J6WYE1</accession>
<dbReference type="Proteomes" id="UP000554482">
    <property type="component" value="Unassembled WGS sequence"/>
</dbReference>
<proteinExistence type="predicted"/>